<sequence length="107" mass="11675">MTIQKLHPTKRKVTGIELAWRVPVGILGGIGLIIAITLIFSLVGAIFGFMVLIPAGMLLMLALMVPADVNCPHCASKNTINDFQHTKNFKCTSCEQLTIVSWKKPKA</sequence>
<dbReference type="EMBL" id="JAFBEC010000019">
    <property type="protein sequence ID" value="MBM7634931.1"/>
    <property type="molecule type" value="Genomic_DNA"/>
</dbReference>
<keyword evidence="1" id="KW-0812">Transmembrane</keyword>
<evidence type="ECO:0000313" key="3">
    <source>
        <dbReference type="Proteomes" id="UP000741863"/>
    </source>
</evidence>
<keyword evidence="3" id="KW-1185">Reference proteome</keyword>
<feature type="transmembrane region" description="Helical" evidence="1">
    <location>
        <begin position="20"/>
        <end position="40"/>
    </location>
</feature>
<organism evidence="2 3">
    <name type="scientific">Geomicrobium sediminis</name>
    <dbReference type="NCBI Taxonomy" id="1347788"/>
    <lineage>
        <taxon>Bacteria</taxon>
        <taxon>Bacillati</taxon>
        <taxon>Bacillota</taxon>
        <taxon>Bacilli</taxon>
        <taxon>Bacillales</taxon>
        <taxon>Geomicrobium</taxon>
    </lineage>
</organism>
<keyword evidence="1" id="KW-0472">Membrane</keyword>
<protein>
    <submittedName>
        <fullName evidence="2">Uncharacterized protein</fullName>
    </submittedName>
</protein>
<name>A0ABS2PHX0_9BACL</name>
<accession>A0ABS2PHX0</accession>
<reference evidence="2 3" key="1">
    <citation type="submission" date="2021-01" db="EMBL/GenBank/DDBJ databases">
        <title>Genomic Encyclopedia of Type Strains, Phase IV (KMG-IV): sequencing the most valuable type-strain genomes for metagenomic binning, comparative biology and taxonomic classification.</title>
        <authorList>
            <person name="Goeker M."/>
        </authorList>
    </citation>
    <scope>NUCLEOTIDE SEQUENCE [LARGE SCALE GENOMIC DNA]</scope>
    <source>
        <strain evidence="2 3">DSM 25540</strain>
    </source>
</reference>
<evidence type="ECO:0000256" key="1">
    <source>
        <dbReference type="SAM" id="Phobius"/>
    </source>
</evidence>
<gene>
    <name evidence="2" type="ORF">JOD17_004058</name>
</gene>
<keyword evidence="1" id="KW-1133">Transmembrane helix</keyword>
<dbReference type="Proteomes" id="UP000741863">
    <property type="component" value="Unassembled WGS sequence"/>
</dbReference>
<comment type="caution">
    <text evidence="2">The sequence shown here is derived from an EMBL/GenBank/DDBJ whole genome shotgun (WGS) entry which is preliminary data.</text>
</comment>
<feature type="transmembrane region" description="Helical" evidence="1">
    <location>
        <begin position="46"/>
        <end position="67"/>
    </location>
</feature>
<evidence type="ECO:0000313" key="2">
    <source>
        <dbReference type="EMBL" id="MBM7634931.1"/>
    </source>
</evidence>
<proteinExistence type="predicted"/>
<dbReference type="RefSeq" id="WP_204699678.1">
    <property type="nucleotide sequence ID" value="NZ_JAFBEC010000019.1"/>
</dbReference>